<dbReference type="EMBL" id="CP002017">
    <property type="protein sequence ID" value="ADG07734.1"/>
    <property type="molecule type" value="Genomic_DNA"/>
</dbReference>
<name>D5WWG9_KYRT2</name>
<keyword evidence="3" id="KW-1185">Reference proteome</keyword>
<gene>
    <name evidence="2" type="ordered locus">Btus_3120</name>
</gene>
<organism evidence="2 3">
    <name type="scientific">Kyrpidia tusciae (strain DSM 2912 / NBRC 15312 / T2)</name>
    <name type="common">Bacillus tusciae</name>
    <dbReference type="NCBI Taxonomy" id="562970"/>
    <lineage>
        <taxon>Bacteria</taxon>
        <taxon>Bacillati</taxon>
        <taxon>Bacillota</taxon>
        <taxon>Bacilli</taxon>
        <taxon>Bacillales</taxon>
        <taxon>Alicyclobacillaceae</taxon>
        <taxon>Kyrpidia</taxon>
    </lineage>
</organism>
<proteinExistence type="predicted"/>
<protein>
    <submittedName>
        <fullName evidence="2">Uncharacterized protein</fullName>
    </submittedName>
</protein>
<evidence type="ECO:0000256" key="1">
    <source>
        <dbReference type="SAM" id="MobiDB-lite"/>
    </source>
</evidence>
<evidence type="ECO:0000313" key="2">
    <source>
        <dbReference type="EMBL" id="ADG07734.1"/>
    </source>
</evidence>
<evidence type="ECO:0000313" key="3">
    <source>
        <dbReference type="Proteomes" id="UP000002368"/>
    </source>
</evidence>
<feature type="compositionally biased region" description="Basic and acidic residues" evidence="1">
    <location>
        <begin position="75"/>
        <end position="91"/>
    </location>
</feature>
<accession>D5WWG9</accession>
<feature type="compositionally biased region" description="Basic residues" evidence="1">
    <location>
        <begin position="92"/>
        <end position="108"/>
    </location>
</feature>
<sequence length="108" mass="12289">MQVEHEIFAPILLPILHSLVGKVVRINKGPESIVGKLVAARSDYVVVEPVDKKTPKSGDKPPLVFYQIHHIKSIEEEKLPPDKRESHEKHPVKNGRRKKKSRKKTTGF</sequence>
<dbReference type="KEGG" id="bts:Btus_3120"/>
<dbReference type="Proteomes" id="UP000002368">
    <property type="component" value="Chromosome"/>
</dbReference>
<dbReference type="STRING" id="562970.Btus_3120"/>
<dbReference type="HOGENOM" id="CLU_2193503_0_0_9"/>
<reference evidence="2 3" key="1">
    <citation type="journal article" date="2011" name="Stand. Genomic Sci.">
        <title>Complete genome sequence of the thermophilic, hydrogen-oxidizing Bacillus tusciae type strain (T2) and reclassification in the new genus, Kyrpidia gen. nov. as Kyrpidia tusciae comb. nov. and emendation of the family Alicyclobacillaceae da Costa and Rainey, 2010.</title>
        <authorList>
            <person name="Klenk H.P."/>
            <person name="Lapidus A."/>
            <person name="Chertkov O."/>
            <person name="Copeland A."/>
            <person name="Del Rio T.G."/>
            <person name="Nolan M."/>
            <person name="Lucas S."/>
            <person name="Chen F."/>
            <person name="Tice H."/>
            <person name="Cheng J.F."/>
            <person name="Han C."/>
            <person name="Bruce D."/>
            <person name="Goodwin L."/>
            <person name="Pitluck S."/>
            <person name="Pati A."/>
            <person name="Ivanova N."/>
            <person name="Mavromatis K."/>
            <person name="Daum C."/>
            <person name="Chen A."/>
            <person name="Palaniappan K."/>
            <person name="Chang Y.J."/>
            <person name="Land M."/>
            <person name="Hauser L."/>
            <person name="Jeffries C.D."/>
            <person name="Detter J.C."/>
            <person name="Rohde M."/>
            <person name="Abt B."/>
            <person name="Pukall R."/>
            <person name="Goker M."/>
            <person name="Bristow J."/>
            <person name="Markowitz V."/>
            <person name="Hugenholtz P."/>
            <person name="Eisen J.A."/>
        </authorList>
    </citation>
    <scope>NUCLEOTIDE SEQUENCE [LARGE SCALE GENOMIC DNA]</scope>
    <source>
        <strain evidence="2 3">DSM 2912</strain>
    </source>
</reference>
<feature type="region of interest" description="Disordered" evidence="1">
    <location>
        <begin position="75"/>
        <end position="108"/>
    </location>
</feature>
<dbReference type="AlphaFoldDB" id="D5WWG9"/>